<dbReference type="InterPro" id="IPR036163">
    <property type="entry name" value="HMA_dom_sf"/>
</dbReference>
<dbReference type="PROSITE" id="PS01047">
    <property type="entry name" value="HMA_1"/>
    <property type="match status" value="1"/>
</dbReference>
<name>A0A1G9H9D7_9ACTN</name>
<dbReference type="PRINTS" id="PR00944">
    <property type="entry name" value="CUEXPORT"/>
</dbReference>
<dbReference type="GO" id="GO:0006825">
    <property type="term" value="P:copper ion transport"/>
    <property type="evidence" value="ECO:0007669"/>
    <property type="project" value="InterPro"/>
</dbReference>
<dbReference type="CDD" id="cd00371">
    <property type="entry name" value="HMA"/>
    <property type="match status" value="1"/>
</dbReference>
<dbReference type="EMBL" id="FNGP01000001">
    <property type="protein sequence ID" value="SDL09529.1"/>
    <property type="molecule type" value="Genomic_DNA"/>
</dbReference>
<proteinExistence type="predicted"/>
<dbReference type="Proteomes" id="UP000199475">
    <property type="component" value="Unassembled WGS sequence"/>
</dbReference>
<keyword evidence="1" id="KW-0479">Metal-binding</keyword>
<feature type="domain" description="HMA" evidence="2">
    <location>
        <begin position="1"/>
        <end position="66"/>
    </location>
</feature>
<gene>
    <name evidence="3" type="ORF">SAMN04488242_0163</name>
</gene>
<sequence length="69" mass="7240">MESKYIVTGMTCGHCVKSVTEEVSEIEGVNDVQVTLDGGQMVVTSEAPVAFESIEEAVKEAGNYTVAAA</sequence>
<evidence type="ECO:0000256" key="1">
    <source>
        <dbReference type="ARBA" id="ARBA00022723"/>
    </source>
</evidence>
<dbReference type="PROSITE" id="PS50846">
    <property type="entry name" value="HMA_2"/>
    <property type="match status" value="1"/>
</dbReference>
<evidence type="ECO:0000259" key="2">
    <source>
        <dbReference type="PROSITE" id="PS50846"/>
    </source>
</evidence>
<dbReference type="RefSeq" id="WP_093248007.1">
    <property type="nucleotide sequence ID" value="NZ_FNGP01000001.1"/>
</dbReference>
<dbReference type="GO" id="GO:0005507">
    <property type="term" value="F:copper ion binding"/>
    <property type="evidence" value="ECO:0007669"/>
    <property type="project" value="InterPro"/>
</dbReference>
<dbReference type="AlphaFoldDB" id="A0A1G9H9D7"/>
<organism evidence="3 4">
    <name type="scientific">Tessaracoccus oleiagri</name>
    <dbReference type="NCBI Taxonomy" id="686624"/>
    <lineage>
        <taxon>Bacteria</taxon>
        <taxon>Bacillati</taxon>
        <taxon>Actinomycetota</taxon>
        <taxon>Actinomycetes</taxon>
        <taxon>Propionibacteriales</taxon>
        <taxon>Propionibacteriaceae</taxon>
        <taxon>Tessaracoccus</taxon>
    </lineage>
</organism>
<dbReference type="Gene3D" id="3.30.70.100">
    <property type="match status" value="1"/>
</dbReference>
<keyword evidence="4" id="KW-1185">Reference proteome</keyword>
<evidence type="ECO:0000313" key="4">
    <source>
        <dbReference type="Proteomes" id="UP000199475"/>
    </source>
</evidence>
<evidence type="ECO:0000313" key="3">
    <source>
        <dbReference type="EMBL" id="SDL09529.1"/>
    </source>
</evidence>
<dbReference type="Pfam" id="PF00403">
    <property type="entry name" value="HMA"/>
    <property type="match status" value="1"/>
</dbReference>
<dbReference type="STRING" id="686624.SAMN04488242_0163"/>
<dbReference type="SUPFAM" id="SSF55008">
    <property type="entry name" value="HMA, heavy metal-associated domain"/>
    <property type="match status" value="1"/>
</dbReference>
<protein>
    <submittedName>
        <fullName evidence="3">Copper ion binding protein</fullName>
    </submittedName>
</protein>
<dbReference type="InterPro" id="IPR006121">
    <property type="entry name" value="HMA_dom"/>
</dbReference>
<reference evidence="3 4" key="1">
    <citation type="submission" date="2016-10" db="EMBL/GenBank/DDBJ databases">
        <authorList>
            <person name="de Groot N.N."/>
        </authorList>
    </citation>
    <scope>NUCLEOTIDE SEQUENCE [LARGE SCALE GENOMIC DNA]</scope>
    <source>
        <strain evidence="3 4">CGMCC 1.9159</strain>
    </source>
</reference>
<dbReference type="InterPro" id="IPR000428">
    <property type="entry name" value="Cu-bd"/>
</dbReference>
<dbReference type="OrthoDB" id="9813965at2"/>
<accession>A0A1G9H9D7</accession>
<dbReference type="InterPro" id="IPR017969">
    <property type="entry name" value="Heavy-metal-associated_CS"/>
</dbReference>